<feature type="compositionally biased region" description="Basic residues" evidence="1">
    <location>
        <begin position="102"/>
        <end position="112"/>
    </location>
</feature>
<accession>A0A6J5P0T4</accession>
<sequence>MEIWGLKPHASVTNNETNNDNAMKNRPYQRIGLSSLAFSIAALCGMGGSINQQQITNAATVAHASRAAKAEQTAVAKQAPVNLRGSLYQASTMFAHSSLNQRQRRQFNRQRHAAGDKKAFA</sequence>
<proteinExistence type="predicted"/>
<name>A0A6J5P0T4_9CAUD</name>
<evidence type="ECO:0000256" key="1">
    <source>
        <dbReference type="SAM" id="MobiDB-lite"/>
    </source>
</evidence>
<feature type="region of interest" description="Disordered" evidence="1">
    <location>
        <begin position="99"/>
        <end position="121"/>
    </location>
</feature>
<organism evidence="2">
    <name type="scientific">uncultured Caudovirales phage</name>
    <dbReference type="NCBI Taxonomy" id="2100421"/>
    <lineage>
        <taxon>Viruses</taxon>
        <taxon>Duplodnaviria</taxon>
        <taxon>Heunggongvirae</taxon>
        <taxon>Uroviricota</taxon>
        <taxon>Caudoviricetes</taxon>
        <taxon>Peduoviridae</taxon>
        <taxon>Maltschvirus</taxon>
        <taxon>Maltschvirus maltsch</taxon>
    </lineage>
</organism>
<protein>
    <submittedName>
        <fullName evidence="2">Uncharacterized protein</fullName>
    </submittedName>
</protein>
<feature type="compositionally biased region" description="Polar residues" evidence="1">
    <location>
        <begin position="11"/>
        <end position="22"/>
    </location>
</feature>
<reference evidence="2" key="1">
    <citation type="submission" date="2020-04" db="EMBL/GenBank/DDBJ databases">
        <authorList>
            <person name="Chiriac C."/>
            <person name="Salcher M."/>
            <person name="Ghai R."/>
            <person name="Kavagutti S V."/>
        </authorList>
    </citation>
    <scope>NUCLEOTIDE SEQUENCE</scope>
</reference>
<dbReference type="EMBL" id="LR796743">
    <property type="protein sequence ID" value="CAB4163566.1"/>
    <property type="molecule type" value="Genomic_DNA"/>
</dbReference>
<gene>
    <name evidence="2" type="ORF">UFOVP813_32</name>
</gene>
<evidence type="ECO:0000313" key="2">
    <source>
        <dbReference type="EMBL" id="CAB4163566.1"/>
    </source>
</evidence>
<feature type="region of interest" description="Disordered" evidence="1">
    <location>
        <begin position="1"/>
        <end position="23"/>
    </location>
</feature>